<sequence>MTFTCPLGHDYETTPANRTRGSQCLVCTHQVVNPSTCLATVAPEVAAMWHETMNGDLTPRDVFPGSSAKAWWKCVNGCDYDGVIAKRVEGVGCRYCSNRAVSKKNCMRVTRPDLAAEFHPWKNGERTPGSVVAGTSHKLWWLCTPHGHDWDVSGDHRVRSGTGCPYCSGKKVWVGFNDMATTRPEMTAEFSLSRNGDLTPQDVVAGTGKRIWWECQTCGHDWPSTGDSRANSKRGFKECAQRKRSRA</sequence>
<dbReference type="RefSeq" id="WP_082068836.1">
    <property type="nucleotide sequence ID" value="NZ_CP031425.1"/>
</dbReference>
<dbReference type="Proteomes" id="UP000033572">
    <property type="component" value="Unassembled WGS sequence"/>
</dbReference>
<accession>A0A0F0KTI9</accession>
<feature type="domain" description="Treble clef zinc finger" evidence="2">
    <location>
        <begin position="188"/>
        <end position="241"/>
    </location>
</feature>
<dbReference type="EMBL" id="JYIU01000033">
    <property type="protein sequence ID" value="KJL24207.1"/>
    <property type="molecule type" value="Genomic_DNA"/>
</dbReference>
<feature type="domain" description="Treble clef zinc finger" evidence="2">
    <location>
        <begin position="46"/>
        <end position="99"/>
    </location>
</feature>
<dbReference type="AlphaFoldDB" id="A0A0F0KTI9"/>
<name>A0A0F0KTI9_9MICO</name>
<feature type="region of interest" description="Disordered" evidence="1">
    <location>
        <begin position="224"/>
        <end position="247"/>
    </location>
</feature>
<evidence type="ECO:0000259" key="2">
    <source>
        <dbReference type="Pfam" id="PF14311"/>
    </source>
</evidence>
<dbReference type="PATRIC" id="fig|104336.4.peg.810"/>
<protein>
    <recommendedName>
        <fullName evidence="2">Treble clef zinc finger domain-containing protein</fullName>
    </recommendedName>
</protein>
<organism evidence="3 4">
    <name type="scientific">Microbacterium foliorum</name>
    <dbReference type="NCBI Taxonomy" id="104336"/>
    <lineage>
        <taxon>Bacteria</taxon>
        <taxon>Bacillati</taxon>
        <taxon>Actinomycetota</taxon>
        <taxon>Actinomycetes</taxon>
        <taxon>Micrococcales</taxon>
        <taxon>Microbacteriaceae</taxon>
        <taxon>Microbacterium</taxon>
    </lineage>
</organism>
<proteinExistence type="predicted"/>
<gene>
    <name evidence="3" type="ORF">RN50_00787</name>
</gene>
<feature type="domain" description="Treble clef zinc finger" evidence="2">
    <location>
        <begin position="114"/>
        <end position="170"/>
    </location>
</feature>
<evidence type="ECO:0000256" key="1">
    <source>
        <dbReference type="SAM" id="MobiDB-lite"/>
    </source>
</evidence>
<evidence type="ECO:0000313" key="3">
    <source>
        <dbReference type="EMBL" id="KJL24207.1"/>
    </source>
</evidence>
<comment type="caution">
    <text evidence="3">The sequence shown here is derived from an EMBL/GenBank/DDBJ whole genome shotgun (WGS) entry which is preliminary data.</text>
</comment>
<dbReference type="PANTHER" id="PTHR37317">
    <property type="entry name" value="BLR8090 PROTEIN"/>
    <property type="match status" value="1"/>
</dbReference>
<keyword evidence="4" id="KW-1185">Reference proteome</keyword>
<evidence type="ECO:0000313" key="4">
    <source>
        <dbReference type="Proteomes" id="UP000033572"/>
    </source>
</evidence>
<dbReference type="InterPro" id="IPR025487">
    <property type="entry name" value="DUF4379"/>
</dbReference>
<dbReference type="PANTHER" id="PTHR37317:SF1">
    <property type="entry name" value="ZINC-RIBBON DOMAIN-CONTAINING PROTEIN-RELATED"/>
    <property type="match status" value="1"/>
</dbReference>
<dbReference type="Pfam" id="PF14311">
    <property type="entry name" value="DUF4379"/>
    <property type="match status" value="3"/>
</dbReference>
<reference evidence="3 4" key="1">
    <citation type="submission" date="2015-02" db="EMBL/GenBank/DDBJ databases">
        <title>Draft genome sequences of ten Microbacterium spp. with emphasis on heavy metal contaminated environments.</title>
        <authorList>
            <person name="Corretto E."/>
        </authorList>
    </citation>
    <scope>NUCLEOTIDE SEQUENCE [LARGE SCALE GENOMIC DNA]</scope>
    <source>
        <strain evidence="3 4">DSM 12966</strain>
    </source>
</reference>